<name>A0A4Z0M633_9GAMM</name>
<evidence type="ECO:0000313" key="1">
    <source>
        <dbReference type="EMBL" id="TGD74848.1"/>
    </source>
</evidence>
<comment type="caution">
    <text evidence="1">The sequence shown here is derived from an EMBL/GenBank/DDBJ whole genome shotgun (WGS) entry which is preliminary data.</text>
</comment>
<organism evidence="1 2">
    <name type="scientific">Mangrovimicrobium sediminis</name>
    <dbReference type="NCBI Taxonomy" id="2562682"/>
    <lineage>
        <taxon>Bacteria</taxon>
        <taxon>Pseudomonadati</taxon>
        <taxon>Pseudomonadota</taxon>
        <taxon>Gammaproteobacteria</taxon>
        <taxon>Cellvibrionales</taxon>
        <taxon>Halieaceae</taxon>
        <taxon>Mangrovimicrobium</taxon>
    </lineage>
</organism>
<dbReference type="OrthoDB" id="5495835at2"/>
<dbReference type="Gene3D" id="3.10.129.10">
    <property type="entry name" value="Hotdog Thioesterase"/>
    <property type="match status" value="1"/>
</dbReference>
<dbReference type="Proteomes" id="UP000298050">
    <property type="component" value="Unassembled WGS sequence"/>
</dbReference>
<dbReference type="SUPFAM" id="SSF54637">
    <property type="entry name" value="Thioesterase/thiol ester dehydrase-isomerase"/>
    <property type="match status" value="1"/>
</dbReference>
<dbReference type="EMBL" id="SRLE01000005">
    <property type="protein sequence ID" value="TGD74848.1"/>
    <property type="molecule type" value="Genomic_DNA"/>
</dbReference>
<gene>
    <name evidence="1" type="ORF">E4634_06540</name>
</gene>
<dbReference type="InterPro" id="IPR029069">
    <property type="entry name" value="HotDog_dom_sf"/>
</dbReference>
<sequence length="238" mass="25446">MLANVEIPAQYNGPPTSANGGYTCGLLARHIDGPARVRLHAPPPLQRPLQVRAGEEGSVALFDDDTLVATAWPTELDLAHPPAPAADLARDAASRFAAREQHIYPQCYVCGTQRDDDGLCLHPGPVHDWQLLACEWRPRAAQLDAQGFVRPEIVWAALDCPGYFAAVGAERPLVLLGELSASLLAPVPGDQPLVVYCWPLGREGRKARGATAIADSSGRVLALSQSLWITLKTPEAAA</sequence>
<dbReference type="CDD" id="cd03440">
    <property type="entry name" value="hot_dog"/>
    <property type="match status" value="1"/>
</dbReference>
<reference evidence="1 2" key="1">
    <citation type="submission" date="2019-04" db="EMBL/GenBank/DDBJ databases">
        <title>Taxonomy of novel Haliea sp. from mangrove soil of West Coast of India.</title>
        <authorList>
            <person name="Verma A."/>
            <person name="Kumar P."/>
            <person name="Krishnamurthi S."/>
        </authorList>
    </citation>
    <scope>NUCLEOTIDE SEQUENCE [LARGE SCALE GENOMIC DNA]</scope>
    <source>
        <strain evidence="1 2">SAOS-164</strain>
    </source>
</reference>
<accession>A0A4Z0M633</accession>
<keyword evidence="2" id="KW-1185">Reference proteome</keyword>
<dbReference type="AlphaFoldDB" id="A0A4Z0M633"/>
<evidence type="ECO:0000313" key="2">
    <source>
        <dbReference type="Proteomes" id="UP000298050"/>
    </source>
</evidence>
<proteinExistence type="predicted"/>
<evidence type="ECO:0008006" key="3">
    <source>
        <dbReference type="Google" id="ProtNLM"/>
    </source>
</evidence>
<protein>
    <recommendedName>
        <fullName evidence="3">Thioesterase family protein</fullName>
    </recommendedName>
</protein>
<dbReference type="RefSeq" id="WP_135441991.1">
    <property type="nucleotide sequence ID" value="NZ_SRLE01000005.1"/>
</dbReference>